<gene>
    <name evidence="1" type="ORF">MM415A00868_0005</name>
</gene>
<evidence type="ECO:0000313" key="1">
    <source>
        <dbReference type="EMBL" id="QJA79537.1"/>
    </source>
</evidence>
<proteinExistence type="predicted"/>
<name>A0A6M3KCA3_9ZZZZ</name>
<dbReference type="AlphaFoldDB" id="A0A6M3KCA3"/>
<reference evidence="1" key="1">
    <citation type="submission" date="2020-03" db="EMBL/GenBank/DDBJ databases">
        <title>The deep terrestrial virosphere.</title>
        <authorList>
            <person name="Holmfeldt K."/>
            <person name="Nilsson E."/>
            <person name="Simone D."/>
            <person name="Lopez-Fernandez M."/>
            <person name="Wu X."/>
            <person name="de Brujin I."/>
            <person name="Lundin D."/>
            <person name="Andersson A."/>
            <person name="Bertilsson S."/>
            <person name="Dopson M."/>
        </authorList>
    </citation>
    <scope>NUCLEOTIDE SEQUENCE</scope>
    <source>
        <strain evidence="1">MM415A00868</strain>
    </source>
</reference>
<accession>A0A6M3KCA3</accession>
<dbReference type="EMBL" id="MT142385">
    <property type="protein sequence ID" value="QJA79537.1"/>
    <property type="molecule type" value="Genomic_DNA"/>
</dbReference>
<protein>
    <submittedName>
        <fullName evidence="1">Uncharacterized protein</fullName>
    </submittedName>
</protein>
<sequence length="495" mass="52423">MSVPTRRVLDPIYGSPILRAANNGTAVWNKINTSSQWQNGTGWQACLTGGVQTGDDWGAAFFPVNSDVLVSDFNATLTTQWKYYMTATQTMGVNIVIWVHDPNNLSKRAEITQIGGNSLLGKTLGWNSHKLLNTTTQFVWYGEDWSGGSAAALTGSDLTSGTQYTWNQFRADKLFSNYVIYRVSLESGWEASGTFQSVWVTEAMFNGQSVPIIPSVSEIFAADSPLASVILRSNTGVDIGDVDVLSIAAGTNLIGKVGIDQATANANEVVVKSITAGSNLIGKFGIDQTTPGTTNAVAVTAVKTIQTELKAITAVAADAQSISSTLDLSGNIKQATILIDHAKDNSAASVGQGAEYVVQVSEKATGNDTWRALTSFTAAITAPTVITTDAEEAAGQTLIEIGATTPVVGDIIFWKNATIANSEWSNVIAISAGVSCTLESGLTNTQAQGTYNTQGEHFVVTINTESITRLRVVCNNTKGTTNRAIVWRVAAITVV</sequence>
<organism evidence="1">
    <name type="scientific">viral metagenome</name>
    <dbReference type="NCBI Taxonomy" id="1070528"/>
    <lineage>
        <taxon>unclassified sequences</taxon>
        <taxon>metagenomes</taxon>
        <taxon>organismal metagenomes</taxon>
    </lineage>
</organism>